<dbReference type="Gene3D" id="3.40.630.30">
    <property type="match status" value="1"/>
</dbReference>
<name>A0A0D2ABD7_9PEZI</name>
<dbReference type="InterPro" id="IPR052523">
    <property type="entry name" value="Trichothecene_AcTrans"/>
</dbReference>
<gene>
    <name evidence="2" type="ORF">PV09_04924</name>
</gene>
<dbReference type="AlphaFoldDB" id="A0A0D2ABD7"/>
<dbReference type="GO" id="GO:0016747">
    <property type="term" value="F:acyltransferase activity, transferring groups other than amino-acyl groups"/>
    <property type="evidence" value="ECO:0007669"/>
    <property type="project" value="InterPro"/>
</dbReference>
<sequence length="233" mass="26964">MPHSVSPPNESCVDKPPKMKLVLSRVEEKDWDELLEVEYEAFKSVDIHQALFGPNTKENRKLVKEHFMADSKSDISDCWMKLVDETTGRIVSAAQWKIYPSWTEKKVEPFQAPFYEGKQRTDAEHLANDFIARRQKYQYGSPHVLLYILFTHPDYQRCGAGSIHVKWGTDLADRLLVPTWVEASPDGHHLYESNGFRDVEKVYIQTESWLADYTIMKRPPKTSFEAGRSIVLS</sequence>
<organism evidence="2 3">
    <name type="scientific">Verruconis gallopava</name>
    <dbReference type="NCBI Taxonomy" id="253628"/>
    <lineage>
        <taxon>Eukaryota</taxon>
        <taxon>Fungi</taxon>
        <taxon>Dikarya</taxon>
        <taxon>Ascomycota</taxon>
        <taxon>Pezizomycotina</taxon>
        <taxon>Dothideomycetes</taxon>
        <taxon>Pleosporomycetidae</taxon>
        <taxon>Venturiales</taxon>
        <taxon>Sympoventuriaceae</taxon>
        <taxon>Verruconis</taxon>
    </lineage>
</organism>
<protein>
    <recommendedName>
        <fullName evidence="1">N-acetyltransferase domain-containing protein</fullName>
    </recommendedName>
</protein>
<dbReference type="InterPro" id="IPR016181">
    <property type="entry name" value="Acyl_CoA_acyltransferase"/>
</dbReference>
<dbReference type="RefSeq" id="XP_016213982.1">
    <property type="nucleotide sequence ID" value="XM_016358364.1"/>
</dbReference>
<evidence type="ECO:0000313" key="2">
    <source>
        <dbReference type="EMBL" id="KIW04113.1"/>
    </source>
</evidence>
<dbReference type="SUPFAM" id="SSF55729">
    <property type="entry name" value="Acyl-CoA N-acyltransferases (Nat)"/>
    <property type="match status" value="1"/>
</dbReference>
<dbReference type="InterPro" id="IPR000182">
    <property type="entry name" value="GNAT_dom"/>
</dbReference>
<evidence type="ECO:0000259" key="1">
    <source>
        <dbReference type="PROSITE" id="PS51186"/>
    </source>
</evidence>
<dbReference type="InParanoid" id="A0A0D2ABD7"/>
<dbReference type="PANTHER" id="PTHR42791:SF14">
    <property type="entry name" value="N-ACETYLTRANSFERASE DOMAIN-CONTAINING PROTEIN"/>
    <property type="match status" value="1"/>
</dbReference>
<accession>A0A0D2ABD7</accession>
<dbReference type="GeneID" id="27312897"/>
<dbReference type="STRING" id="253628.A0A0D2ABD7"/>
<dbReference type="HOGENOM" id="CLU_060131_4_1_1"/>
<dbReference type="PROSITE" id="PS51186">
    <property type="entry name" value="GNAT"/>
    <property type="match status" value="1"/>
</dbReference>
<feature type="domain" description="N-acetyltransferase" evidence="1">
    <location>
        <begin position="21"/>
        <end position="219"/>
    </location>
</feature>
<dbReference type="VEuPathDB" id="FungiDB:PV09_04924"/>
<proteinExistence type="predicted"/>
<dbReference type="OrthoDB" id="4738875at2759"/>
<dbReference type="Proteomes" id="UP000053259">
    <property type="component" value="Unassembled WGS sequence"/>
</dbReference>
<dbReference type="PANTHER" id="PTHR42791">
    <property type="entry name" value="GNAT FAMILY ACETYLTRANSFERASE"/>
    <property type="match status" value="1"/>
</dbReference>
<reference evidence="2 3" key="1">
    <citation type="submission" date="2015-01" db="EMBL/GenBank/DDBJ databases">
        <title>The Genome Sequence of Ochroconis gallopava CBS43764.</title>
        <authorList>
            <consortium name="The Broad Institute Genomics Platform"/>
            <person name="Cuomo C."/>
            <person name="de Hoog S."/>
            <person name="Gorbushina A."/>
            <person name="Stielow B."/>
            <person name="Teixiera M."/>
            <person name="Abouelleil A."/>
            <person name="Chapman S.B."/>
            <person name="Priest M."/>
            <person name="Young S.K."/>
            <person name="Wortman J."/>
            <person name="Nusbaum C."/>
            <person name="Birren B."/>
        </authorList>
    </citation>
    <scope>NUCLEOTIDE SEQUENCE [LARGE SCALE GENOMIC DNA]</scope>
    <source>
        <strain evidence="2 3">CBS 43764</strain>
    </source>
</reference>
<keyword evidence="3" id="KW-1185">Reference proteome</keyword>
<evidence type="ECO:0000313" key="3">
    <source>
        <dbReference type="Proteomes" id="UP000053259"/>
    </source>
</evidence>
<dbReference type="EMBL" id="KN847542">
    <property type="protein sequence ID" value="KIW04113.1"/>
    <property type="molecule type" value="Genomic_DNA"/>
</dbReference>